<proteinExistence type="predicted"/>
<organism evidence="2 3">
    <name type="scientific">Coniophora puteana (strain RWD-64-598)</name>
    <name type="common">Brown rot fungus</name>
    <dbReference type="NCBI Taxonomy" id="741705"/>
    <lineage>
        <taxon>Eukaryota</taxon>
        <taxon>Fungi</taxon>
        <taxon>Dikarya</taxon>
        <taxon>Basidiomycota</taxon>
        <taxon>Agaricomycotina</taxon>
        <taxon>Agaricomycetes</taxon>
        <taxon>Agaricomycetidae</taxon>
        <taxon>Boletales</taxon>
        <taxon>Coniophorineae</taxon>
        <taxon>Coniophoraceae</taxon>
        <taxon>Coniophora</taxon>
    </lineage>
</organism>
<evidence type="ECO:0000313" key="2">
    <source>
        <dbReference type="EMBL" id="EIW74049.1"/>
    </source>
</evidence>
<gene>
    <name evidence="2" type="ORF">CONPUDRAFT_140647</name>
</gene>
<dbReference type="AlphaFoldDB" id="R7SG33"/>
<sequence>MPSSTRTSGPAYPPAAHTTQRLALGSEDIVASQPGSTQSMSLSSQQGAAPKQRVDGADEPLRLRGGCIPCPGGGMCFIIPCPCC</sequence>
<dbReference type="OMA" id="AYPPKVH"/>
<dbReference type="GeneID" id="19201556"/>
<dbReference type="RefSeq" id="XP_007775765.1">
    <property type="nucleotide sequence ID" value="XM_007777575.1"/>
</dbReference>
<dbReference type="Proteomes" id="UP000053558">
    <property type="component" value="Unassembled WGS sequence"/>
</dbReference>
<evidence type="ECO:0000313" key="3">
    <source>
        <dbReference type="Proteomes" id="UP000053558"/>
    </source>
</evidence>
<name>R7SG33_CONPW</name>
<dbReference type="KEGG" id="cput:CONPUDRAFT_140647"/>
<keyword evidence="3" id="KW-1185">Reference proteome</keyword>
<protein>
    <submittedName>
        <fullName evidence="2">Uncharacterized protein</fullName>
    </submittedName>
</protein>
<evidence type="ECO:0000256" key="1">
    <source>
        <dbReference type="SAM" id="MobiDB-lite"/>
    </source>
</evidence>
<accession>R7SG33</accession>
<feature type="region of interest" description="Disordered" evidence="1">
    <location>
        <begin position="32"/>
        <end position="57"/>
    </location>
</feature>
<dbReference type="EMBL" id="JH711595">
    <property type="protein sequence ID" value="EIW74049.1"/>
    <property type="molecule type" value="Genomic_DNA"/>
</dbReference>
<feature type="compositionally biased region" description="Polar residues" evidence="1">
    <location>
        <begin position="33"/>
        <end position="47"/>
    </location>
</feature>
<reference evidence="3" key="1">
    <citation type="journal article" date="2012" name="Science">
        <title>The Paleozoic origin of enzymatic lignin decomposition reconstructed from 31 fungal genomes.</title>
        <authorList>
            <person name="Floudas D."/>
            <person name="Binder M."/>
            <person name="Riley R."/>
            <person name="Barry K."/>
            <person name="Blanchette R.A."/>
            <person name="Henrissat B."/>
            <person name="Martinez A.T."/>
            <person name="Otillar R."/>
            <person name="Spatafora J.W."/>
            <person name="Yadav J.S."/>
            <person name="Aerts A."/>
            <person name="Benoit I."/>
            <person name="Boyd A."/>
            <person name="Carlson A."/>
            <person name="Copeland A."/>
            <person name="Coutinho P.M."/>
            <person name="de Vries R.P."/>
            <person name="Ferreira P."/>
            <person name="Findley K."/>
            <person name="Foster B."/>
            <person name="Gaskell J."/>
            <person name="Glotzer D."/>
            <person name="Gorecki P."/>
            <person name="Heitman J."/>
            <person name="Hesse C."/>
            <person name="Hori C."/>
            <person name="Igarashi K."/>
            <person name="Jurgens J.A."/>
            <person name="Kallen N."/>
            <person name="Kersten P."/>
            <person name="Kohler A."/>
            <person name="Kuees U."/>
            <person name="Kumar T.K.A."/>
            <person name="Kuo A."/>
            <person name="LaButti K."/>
            <person name="Larrondo L.F."/>
            <person name="Lindquist E."/>
            <person name="Ling A."/>
            <person name="Lombard V."/>
            <person name="Lucas S."/>
            <person name="Lundell T."/>
            <person name="Martin R."/>
            <person name="McLaughlin D.J."/>
            <person name="Morgenstern I."/>
            <person name="Morin E."/>
            <person name="Murat C."/>
            <person name="Nagy L.G."/>
            <person name="Nolan M."/>
            <person name="Ohm R.A."/>
            <person name="Patyshakuliyeva A."/>
            <person name="Rokas A."/>
            <person name="Ruiz-Duenas F.J."/>
            <person name="Sabat G."/>
            <person name="Salamov A."/>
            <person name="Samejima M."/>
            <person name="Schmutz J."/>
            <person name="Slot J.C."/>
            <person name="St John F."/>
            <person name="Stenlid J."/>
            <person name="Sun H."/>
            <person name="Sun S."/>
            <person name="Syed K."/>
            <person name="Tsang A."/>
            <person name="Wiebenga A."/>
            <person name="Young D."/>
            <person name="Pisabarro A."/>
            <person name="Eastwood D.C."/>
            <person name="Martin F."/>
            <person name="Cullen D."/>
            <person name="Grigoriev I.V."/>
            <person name="Hibbett D.S."/>
        </authorList>
    </citation>
    <scope>NUCLEOTIDE SEQUENCE [LARGE SCALE GENOMIC DNA]</scope>
    <source>
        <strain evidence="3">RWD-64-598 SS2</strain>
    </source>
</reference>